<dbReference type="InterPro" id="IPR029033">
    <property type="entry name" value="His_PPase_superfam"/>
</dbReference>
<dbReference type="GO" id="GO:0016791">
    <property type="term" value="F:phosphatase activity"/>
    <property type="evidence" value="ECO:0007669"/>
    <property type="project" value="TreeGrafter"/>
</dbReference>
<dbReference type="InterPro" id="IPR050275">
    <property type="entry name" value="PGM_Phosphatase"/>
</dbReference>
<protein>
    <submittedName>
        <fullName evidence="2">Histidine phosphatase superfamily</fullName>
    </submittedName>
</protein>
<dbReference type="SUPFAM" id="SSF53254">
    <property type="entry name" value="Phosphoglycerate mutase-like"/>
    <property type="match status" value="1"/>
</dbReference>
<dbReference type="Gene3D" id="3.40.50.1240">
    <property type="entry name" value="Phosphoglycerate mutase-like"/>
    <property type="match status" value="1"/>
</dbReference>
<dbReference type="PANTHER" id="PTHR48100:SF54">
    <property type="entry name" value="PHOSPHATASE SPAC5H10.03-RELATED"/>
    <property type="match status" value="1"/>
</dbReference>
<dbReference type="OrthoDB" id="496981at2759"/>
<dbReference type="Proteomes" id="UP000799770">
    <property type="component" value="Unassembled WGS sequence"/>
</dbReference>
<gene>
    <name evidence="2" type="ORF">BDV96DRAFT_645462</name>
</gene>
<keyword evidence="3" id="KW-1185">Reference proteome</keyword>
<dbReference type="SMART" id="SM00855">
    <property type="entry name" value="PGAM"/>
    <property type="match status" value="1"/>
</dbReference>
<evidence type="ECO:0000256" key="1">
    <source>
        <dbReference type="SAM" id="MobiDB-lite"/>
    </source>
</evidence>
<dbReference type="GO" id="GO:0005737">
    <property type="term" value="C:cytoplasm"/>
    <property type="evidence" value="ECO:0007669"/>
    <property type="project" value="TreeGrafter"/>
</dbReference>
<dbReference type="InterPro" id="IPR013078">
    <property type="entry name" value="His_Pase_superF_clade-1"/>
</dbReference>
<proteinExistence type="predicted"/>
<evidence type="ECO:0000313" key="3">
    <source>
        <dbReference type="Proteomes" id="UP000799770"/>
    </source>
</evidence>
<organism evidence="2 3">
    <name type="scientific">Lophiotrema nucula</name>
    <dbReference type="NCBI Taxonomy" id="690887"/>
    <lineage>
        <taxon>Eukaryota</taxon>
        <taxon>Fungi</taxon>
        <taxon>Dikarya</taxon>
        <taxon>Ascomycota</taxon>
        <taxon>Pezizomycotina</taxon>
        <taxon>Dothideomycetes</taxon>
        <taxon>Pleosporomycetidae</taxon>
        <taxon>Pleosporales</taxon>
        <taxon>Lophiotremataceae</taxon>
        <taxon>Lophiotrema</taxon>
    </lineage>
</organism>
<dbReference type="PANTHER" id="PTHR48100">
    <property type="entry name" value="BROAD-SPECIFICITY PHOSPHATASE YOR283W-RELATED"/>
    <property type="match status" value="1"/>
</dbReference>
<evidence type="ECO:0000313" key="2">
    <source>
        <dbReference type="EMBL" id="KAF2116117.1"/>
    </source>
</evidence>
<sequence>MAPKRIHLIRHAQGYHNLSIESHSLPDPELTTEGEQQCLRLSSKIDDIQAIDCIVASPLKRTLWTALVTFRAVLQSRPGMRVIALPELQETSTLPCDIGTDVEQLKQEMEGHPIDWTYVQSDWNSKSTGRYVPRADIVTSRAQMSRRFLQCREEQQVAVVTHGSFLHFLSEDWMEYAKFGGTGWANTEMRTYTFDLSSVDAINNASMRETPSSIARRFNSLRPLTIDEQLQLQAVAHQLWAKYGFITLPDESRAKELEDNSRSTCKGDGDLQGIQARPQHEKTSADGKGILMV</sequence>
<dbReference type="EMBL" id="ML977321">
    <property type="protein sequence ID" value="KAF2116117.1"/>
    <property type="molecule type" value="Genomic_DNA"/>
</dbReference>
<dbReference type="Pfam" id="PF00300">
    <property type="entry name" value="His_Phos_1"/>
    <property type="match status" value="1"/>
</dbReference>
<reference evidence="2" key="1">
    <citation type="journal article" date="2020" name="Stud. Mycol.">
        <title>101 Dothideomycetes genomes: a test case for predicting lifestyles and emergence of pathogens.</title>
        <authorList>
            <person name="Haridas S."/>
            <person name="Albert R."/>
            <person name="Binder M."/>
            <person name="Bloem J."/>
            <person name="Labutti K."/>
            <person name="Salamov A."/>
            <person name="Andreopoulos B."/>
            <person name="Baker S."/>
            <person name="Barry K."/>
            <person name="Bills G."/>
            <person name="Bluhm B."/>
            <person name="Cannon C."/>
            <person name="Castanera R."/>
            <person name="Culley D."/>
            <person name="Daum C."/>
            <person name="Ezra D."/>
            <person name="Gonzalez J."/>
            <person name="Henrissat B."/>
            <person name="Kuo A."/>
            <person name="Liang C."/>
            <person name="Lipzen A."/>
            <person name="Lutzoni F."/>
            <person name="Magnuson J."/>
            <person name="Mondo S."/>
            <person name="Nolan M."/>
            <person name="Ohm R."/>
            <person name="Pangilinan J."/>
            <person name="Park H.-J."/>
            <person name="Ramirez L."/>
            <person name="Alfaro M."/>
            <person name="Sun H."/>
            <person name="Tritt A."/>
            <person name="Yoshinaga Y."/>
            <person name="Zwiers L.-H."/>
            <person name="Turgeon B."/>
            <person name="Goodwin S."/>
            <person name="Spatafora J."/>
            <person name="Crous P."/>
            <person name="Grigoriev I."/>
        </authorList>
    </citation>
    <scope>NUCLEOTIDE SEQUENCE</scope>
    <source>
        <strain evidence="2">CBS 627.86</strain>
    </source>
</reference>
<accession>A0A6A5ZBM0</accession>
<dbReference type="CDD" id="cd07067">
    <property type="entry name" value="HP_PGM_like"/>
    <property type="match status" value="1"/>
</dbReference>
<dbReference type="AlphaFoldDB" id="A0A6A5ZBM0"/>
<feature type="region of interest" description="Disordered" evidence="1">
    <location>
        <begin position="258"/>
        <end position="293"/>
    </location>
</feature>
<feature type="compositionally biased region" description="Basic and acidic residues" evidence="1">
    <location>
        <begin position="258"/>
        <end position="269"/>
    </location>
</feature>
<name>A0A6A5ZBM0_9PLEO</name>